<dbReference type="EMBL" id="JAERWK010000001">
    <property type="protein sequence ID" value="MBM9465859.1"/>
    <property type="molecule type" value="Genomic_DNA"/>
</dbReference>
<gene>
    <name evidence="4" type="ORF">JL106_01025</name>
</gene>
<dbReference type="InterPro" id="IPR050378">
    <property type="entry name" value="Metallo-dep_Hydrolases_sf"/>
</dbReference>
<comment type="similarity">
    <text evidence="2">Belongs to the metallo-dependent hydrolases superfamily. Hydantoinase/dihydropyrimidinase family.</text>
</comment>
<evidence type="ECO:0000313" key="5">
    <source>
        <dbReference type="Proteomes" id="UP000663792"/>
    </source>
</evidence>
<dbReference type="Gene3D" id="2.30.40.10">
    <property type="entry name" value="Urease, subunit C, domain 1"/>
    <property type="match status" value="1"/>
</dbReference>
<dbReference type="PANTHER" id="PTHR11647:SF1">
    <property type="entry name" value="COLLAPSIN RESPONSE MEDIATOR PROTEIN"/>
    <property type="match status" value="1"/>
</dbReference>
<dbReference type="SUPFAM" id="SSF51556">
    <property type="entry name" value="Metallo-dependent hydrolases"/>
    <property type="match status" value="1"/>
</dbReference>
<dbReference type="FunFam" id="3.20.20.140:FF:000174">
    <property type="entry name" value="Dihydropyrimidinase-related protein 2"/>
    <property type="match status" value="1"/>
</dbReference>
<comment type="caution">
    <text evidence="4">The sequence shown here is derived from an EMBL/GenBank/DDBJ whole genome shotgun (WGS) entry which is preliminary data.</text>
</comment>
<comment type="cofactor">
    <cofactor evidence="1">
        <name>Zn(2+)</name>
        <dbReference type="ChEBI" id="CHEBI:29105"/>
    </cofactor>
</comment>
<evidence type="ECO:0000313" key="4">
    <source>
        <dbReference type="EMBL" id="MBM9465859.1"/>
    </source>
</evidence>
<accession>A0A938Y9W0</accession>
<protein>
    <submittedName>
        <fullName evidence="4">Amidohydrolase family protein</fullName>
    </submittedName>
</protein>
<organism evidence="4 5">
    <name type="scientific">Nakamurella leprariae</name>
    <dbReference type="NCBI Taxonomy" id="2803911"/>
    <lineage>
        <taxon>Bacteria</taxon>
        <taxon>Bacillati</taxon>
        <taxon>Actinomycetota</taxon>
        <taxon>Actinomycetes</taxon>
        <taxon>Nakamurellales</taxon>
        <taxon>Nakamurellaceae</taxon>
        <taxon>Nakamurella</taxon>
    </lineage>
</organism>
<dbReference type="InterPro" id="IPR006680">
    <property type="entry name" value="Amidohydro-rel"/>
</dbReference>
<dbReference type="Gene3D" id="3.20.20.140">
    <property type="entry name" value="Metal-dependent hydrolases"/>
    <property type="match status" value="1"/>
</dbReference>
<evidence type="ECO:0000256" key="2">
    <source>
        <dbReference type="ARBA" id="ARBA00008829"/>
    </source>
</evidence>
<dbReference type="GO" id="GO:0016812">
    <property type="term" value="F:hydrolase activity, acting on carbon-nitrogen (but not peptide) bonds, in cyclic amides"/>
    <property type="evidence" value="ECO:0007669"/>
    <property type="project" value="TreeGrafter"/>
</dbReference>
<dbReference type="SUPFAM" id="SSF51338">
    <property type="entry name" value="Composite domain of metallo-dependent hydrolases"/>
    <property type="match status" value="1"/>
</dbReference>
<evidence type="ECO:0000256" key="1">
    <source>
        <dbReference type="ARBA" id="ARBA00001947"/>
    </source>
</evidence>
<reference evidence="4" key="1">
    <citation type="submission" date="2021-01" db="EMBL/GenBank/DDBJ databases">
        <title>YIM 132084 draft genome.</title>
        <authorList>
            <person name="An D."/>
        </authorList>
    </citation>
    <scope>NUCLEOTIDE SEQUENCE</scope>
    <source>
        <strain evidence="4">YIM 132084</strain>
    </source>
</reference>
<dbReference type="AlphaFoldDB" id="A0A938Y9W0"/>
<keyword evidence="5" id="KW-1185">Reference proteome</keyword>
<dbReference type="InterPro" id="IPR032466">
    <property type="entry name" value="Metal_Hydrolase"/>
</dbReference>
<name>A0A938Y9W0_9ACTN</name>
<evidence type="ECO:0000259" key="3">
    <source>
        <dbReference type="Pfam" id="PF01979"/>
    </source>
</evidence>
<dbReference type="InterPro" id="IPR011059">
    <property type="entry name" value="Metal-dep_hydrolase_composite"/>
</dbReference>
<proteinExistence type="inferred from homology"/>
<dbReference type="Proteomes" id="UP000663792">
    <property type="component" value="Unassembled WGS sequence"/>
</dbReference>
<dbReference type="PANTHER" id="PTHR11647">
    <property type="entry name" value="HYDRANTOINASE/DIHYDROPYRIMIDINASE FAMILY MEMBER"/>
    <property type="match status" value="1"/>
</dbReference>
<dbReference type="RefSeq" id="WP_205258801.1">
    <property type="nucleotide sequence ID" value="NZ_JAERWK010000001.1"/>
</dbReference>
<dbReference type="GO" id="GO:0005829">
    <property type="term" value="C:cytosol"/>
    <property type="evidence" value="ECO:0007669"/>
    <property type="project" value="TreeGrafter"/>
</dbReference>
<feature type="domain" description="Amidohydrolase-related" evidence="3">
    <location>
        <begin position="51"/>
        <end position="438"/>
    </location>
</feature>
<sequence>MLDLALIGGTVVTPEGPALLDVGVADGRIAMLSAPGTLPEATETLDCTGKLVLPGGVDPHVHTNAPYGMPNVLGRDIIGKAALYGGMTTFIDFVWPGIKSPLATVQDMVQQWEGTSYTNYGFHVVLSDQSDDAAIAEIGEIVEQGFPSFKIFTTDITPTDMPGFRTSGGTLWEIMAATAKAGGIVDIHAEDDELVMHQYRKHFEAGKTDIVYMPDVHTTISEDLAFHHVLRMASHIPGSAVYLHHVTAKLGVDALRWFRAKGVAAYGETLAVLSMATADRYAEPDGHKYHIYPSLKFDEDVEAIWDGVADGTIHTSGTDGVCCLWEEKNRARTIDGTFGGVTGVEPKLALFYTEMVHRRGMGLKKLVELTAENAAKIFGLYPRKGAILVGSDADFAVLDPTARRVLDPAELHEGDYTPWNDRVVEAWPAHTVLGGRVVVRDGVMVDEGTHGQLLLRRLDPAVALGKAV</sequence>
<dbReference type="Pfam" id="PF01979">
    <property type="entry name" value="Amidohydro_1"/>
    <property type="match status" value="1"/>
</dbReference>